<evidence type="ECO:0000256" key="6">
    <source>
        <dbReference type="ARBA" id="ARBA00022777"/>
    </source>
</evidence>
<evidence type="ECO:0000256" key="3">
    <source>
        <dbReference type="ARBA" id="ARBA00022553"/>
    </source>
</evidence>
<dbReference type="Proteomes" id="UP000609064">
    <property type="component" value="Unassembled WGS sequence"/>
</dbReference>
<proteinExistence type="predicted"/>
<dbReference type="InterPro" id="IPR011495">
    <property type="entry name" value="Sig_transdc_His_kin_sub2_dim/P"/>
</dbReference>
<evidence type="ECO:0000259" key="9">
    <source>
        <dbReference type="PROSITE" id="PS50109"/>
    </source>
</evidence>
<dbReference type="SMART" id="SM00387">
    <property type="entry name" value="HATPase_c"/>
    <property type="match status" value="1"/>
</dbReference>
<comment type="catalytic activity">
    <reaction evidence="1">
        <text>ATP + protein L-histidine = ADP + protein N-phospho-L-histidine.</text>
        <dbReference type="EC" id="2.7.13.3"/>
    </reaction>
</comment>
<keyword evidence="11" id="KW-1185">Reference proteome</keyword>
<keyword evidence="8" id="KW-0812">Transmembrane</keyword>
<evidence type="ECO:0000256" key="7">
    <source>
        <dbReference type="ARBA" id="ARBA00022840"/>
    </source>
</evidence>
<dbReference type="InterPro" id="IPR005467">
    <property type="entry name" value="His_kinase_dom"/>
</dbReference>
<dbReference type="AlphaFoldDB" id="A0A916YJP0"/>
<dbReference type="InterPro" id="IPR003594">
    <property type="entry name" value="HATPase_dom"/>
</dbReference>
<dbReference type="InterPro" id="IPR036890">
    <property type="entry name" value="HATPase_C_sf"/>
</dbReference>
<gene>
    <name evidence="10" type="ORF">GCM10011514_08620</name>
</gene>
<dbReference type="Gene3D" id="3.30.565.10">
    <property type="entry name" value="Histidine kinase-like ATPase, C-terminal domain"/>
    <property type="match status" value="1"/>
</dbReference>
<keyword evidence="8" id="KW-1133">Transmembrane helix</keyword>
<dbReference type="SUPFAM" id="SSF48452">
    <property type="entry name" value="TPR-like"/>
    <property type="match status" value="2"/>
</dbReference>
<dbReference type="Gene3D" id="1.25.40.10">
    <property type="entry name" value="Tetratricopeptide repeat domain"/>
    <property type="match status" value="2"/>
</dbReference>
<reference evidence="10" key="2">
    <citation type="submission" date="2020-09" db="EMBL/GenBank/DDBJ databases">
        <authorList>
            <person name="Sun Q."/>
            <person name="Zhou Y."/>
        </authorList>
    </citation>
    <scope>NUCLEOTIDE SEQUENCE</scope>
    <source>
        <strain evidence="10">CGMCC 1.15958</strain>
    </source>
</reference>
<feature type="transmembrane region" description="Helical" evidence="8">
    <location>
        <begin position="357"/>
        <end position="377"/>
    </location>
</feature>
<comment type="caution">
    <text evidence="10">The sequence shown here is derived from an EMBL/GenBank/DDBJ whole genome shotgun (WGS) entry which is preliminary data.</text>
</comment>
<keyword evidence="7" id="KW-0067">ATP-binding</keyword>
<feature type="domain" description="Histidine kinase" evidence="9">
    <location>
        <begin position="414"/>
        <end position="606"/>
    </location>
</feature>
<keyword evidence="6" id="KW-0418">Kinase</keyword>
<keyword evidence="3" id="KW-0597">Phosphoprotein</keyword>
<keyword evidence="8" id="KW-0472">Membrane</keyword>
<reference evidence="10" key="1">
    <citation type="journal article" date="2014" name="Int. J. Syst. Evol. Microbiol.">
        <title>Complete genome sequence of Corynebacterium casei LMG S-19264T (=DSM 44701T), isolated from a smear-ripened cheese.</title>
        <authorList>
            <consortium name="US DOE Joint Genome Institute (JGI-PGF)"/>
            <person name="Walter F."/>
            <person name="Albersmeier A."/>
            <person name="Kalinowski J."/>
            <person name="Ruckert C."/>
        </authorList>
    </citation>
    <scope>NUCLEOTIDE SEQUENCE</scope>
    <source>
        <strain evidence="10">CGMCC 1.15958</strain>
    </source>
</reference>
<accession>A0A916YJP0</accession>
<dbReference type="InterPro" id="IPR011990">
    <property type="entry name" value="TPR-like_helical_dom_sf"/>
</dbReference>
<evidence type="ECO:0000256" key="5">
    <source>
        <dbReference type="ARBA" id="ARBA00022741"/>
    </source>
</evidence>
<evidence type="ECO:0000256" key="4">
    <source>
        <dbReference type="ARBA" id="ARBA00022679"/>
    </source>
</evidence>
<name>A0A916YJP0_9BACT</name>
<dbReference type="PANTHER" id="PTHR41523">
    <property type="entry name" value="TWO-COMPONENT SYSTEM SENSOR PROTEIN"/>
    <property type="match status" value="1"/>
</dbReference>
<keyword evidence="5" id="KW-0547">Nucleotide-binding</keyword>
<dbReference type="EC" id="2.7.13.3" evidence="2"/>
<dbReference type="Pfam" id="PF07568">
    <property type="entry name" value="HisKA_2"/>
    <property type="match status" value="1"/>
</dbReference>
<keyword evidence="4" id="KW-0808">Transferase</keyword>
<dbReference type="GO" id="GO:0005524">
    <property type="term" value="F:ATP binding"/>
    <property type="evidence" value="ECO:0007669"/>
    <property type="project" value="UniProtKB-KW"/>
</dbReference>
<evidence type="ECO:0000313" key="11">
    <source>
        <dbReference type="Proteomes" id="UP000609064"/>
    </source>
</evidence>
<dbReference type="SUPFAM" id="SSF55874">
    <property type="entry name" value="ATPase domain of HSP90 chaperone/DNA topoisomerase II/histidine kinase"/>
    <property type="match status" value="1"/>
</dbReference>
<dbReference type="PANTHER" id="PTHR41523:SF8">
    <property type="entry name" value="ETHYLENE RESPONSE SENSOR PROTEIN"/>
    <property type="match status" value="1"/>
</dbReference>
<dbReference type="Gene3D" id="3.30.450.20">
    <property type="entry name" value="PAS domain"/>
    <property type="match status" value="1"/>
</dbReference>
<evidence type="ECO:0000256" key="8">
    <source>
        <dbReference type="SAM" id="Phobius"/>
    </source>
</evidence>
<evidence type="ECO:0000256" key="1">
    <source>
        <dbReference type="ARBA" id="ARBA00000085"/>
    </source>
</evidence>
<dbReference type="GO" id="GO:0004673">
    <property type="term" value="F:protein histidine kinase activity"/>
    <property type="evidence" value="ECO:0007669"/>
    <property type="project" value="UniProtKB-EC"/>
</dbReference>
<evidence type="ECO:0000256" key="2">
    <source>
        <dbReference type="ARBA" id="ARBA00012438"/>
    </source>
</evidence>
<protein>
    <recommendedName>
        <fullName evidence="2">histidine kinase</fullName>
        <ecNumber evidence="2">2.7.13.3</ecNumber>
    </recommendedName>
</protein>
<dbReference type="EMBL" id="BMKK01000002">
    <property type="protein sequence ID" value="GGD46884.1"/>
    <property type="molecule type" value="Genomic_DNA"/>
</dbReference>
<evidence type="ECO:0000313" key="10">
    <source>
        <dbReference type="EMBL" id="GGD46884.1"/>
    </source>
</evidence>
<sequence>MSDAVENMDGKNNAQIKQELSVTLARAKVTNNPLYIAKVYQQLANWHYHSLSSENKDSVYYYDNQALLMLLKTKETELICRAYKTVGSDLDDIGQHAQAEIYLFKGLKLAHSIGFQKEINSIHALLSILYSNTKDYDSALKYSEMVVAAYKKDNNTHPLIRALLILNQIYIELGQPEKGLAATNEALALTAKLPEERRNSETINVRAWRGKTYRVLKRYDEALKDFEFSWEGMKKKNNGQADGWKGDIGSIYHLQGKHAEAVPYLKDYINHIKGKTVNNPDDLKNHYLWLAESLKALNQTDSAYIYLAGGKDIEINALQQESKSLRNELRVKYETEQKDQTIASQSGQIEQQNKIQVLSYAIGGLLILLLGGLFFTYRNNQKKNLQLQALNSSLETTNIQLDKRNTENELLLKEIHHRVKNNLEVVSSLLALQSAKIEDPEVQDAMLASQNRVQSMGILHQKLYQSEHLAFIEMKNYFQNLCENILDSYNETDRINVDIEMNEVELDVDTAVPIGLIVNELLTNSLKYAFPNGKKGSIKLSLENVDKDNLSLKISDNGIGKTLNTKAKGTGFGTQLVDLLTRQIGGKLVQEVNDGTMISINFKRQLAA</sequence>
<dbReference type="Pfam" id="PF02518">
    <property type="entry name" value="HATPase_c"/>
    <property type="match status" value="1"/>
</dbReference>
<dbReference type="PROSITE" id="PS50109">
    <property type="entry name" value="HIS_KIN"/>
    <property type="match status" value="1"/>
</dbReference>
<organism evidence="10 11">
    <name type="scientific">Emticicia aquatilis</name>
    <dbReference type="NCBI Taxonomy" id="1537369"/>
    <lineage>
        <taxon>Bacteria</taxon>
        <taxon>Pseudomonadati</taxon>
        <taxon>Bacteroidota</taxon>
        <taxon>Cytophagia</taxon>
        <taxon>Cytophagales</taxon>
        <taxon>Leadbetterellaceae</taxon>
        <taxon>Emticicia</taxon>
    </lineage>
</organism>